<gene>
    <name evidence="2" type="ORF">ADH66_07570</name>
</gene>
<evidence type="ECO:0000259" key="1">
    <source>
        <dbReference type="Pfam" id="PF13358"/>
    </source>
</evidence>
<sequence length="187" mass="21643">MAQRAREENAVIYWGDETGIDNGSNCERGFAPKGQPPVLPVETKRERLNMLSALSRQGDIRFMLYEASMNQQRLIQFMDRLVRTSKRKVFLILDNLKVHHGKKAAVWLDKHRDKIELFFLPPYAPESNPDEYLNHALKLSVHSGDLPRTQCDIRHKTASFMRALQHSPDKVSAFFQHNQISYILVRG</sequence>
<accession>A0ABN5A4M5</accession>
<evidence type="ECO:0000313" key="3">
    <source>
        <dbReference type="Proteomes" id="UP000196710"/>
    </source>
</evidence>
<dbReference type="InterPro" id="IPR036397">
    <property type="entry name" value="RNaseH_sf"/>
</dbReference>
<dbReference type="PANTHER" id="PTHR46564:SF1">
    <property type="entry name" value="TRANSPOSASE"/>
    <property type="match status" value="1"/>
</dbReference>
<dbReference type="NCBIfam" id="NF033545">
    <property type="entry name" value="transpos_IS630"/>
    <property type="match status" value="1"/>
</dbReference>
<dbReference type="InterPro" id="IPR047655">
    <property type="entry name" value="Transpos_IS630-like"/>
</dbReference>
<organism evidence="2 3">
    <name type="scientific">Acutalibacter muris</name>
    <dbReference type="NCBI Taxonomy" id="1796620"/>
    <lineage>
        <taxon>Bacteria</taxon>
        <taxon>Bacillati</taxon>
        <taxon>Bacillota</taxon>
        <taxon>Clostridia</taxon>
        <taxon>Eubacteriales</taxon>
        <taxon>Acutalibacteraceae</taxon>
        <taxon>Acutalibacter</taxon>
    </lineage>
</organism>
<keyword evidence="3" id="KW-1185">Reference proteome</keyword>
<dbReference type="Proteomes" id="UP000196710">
    <property type="component" value="Chromosome"/>
</dbReference>
<dbReference type="Pfam" id="PF13358">
    <property type="entry name" value="DDE_3"/>
    <property type="match status" value="1"/>
</dbReference>
<dbReference type="InterPro" id="IPR038717">
    <property type="entry name" value="Tc1-like_DDE_dom"/>
</dbReference>
<protein>
    <recommendedName>
        <fullName evidence="1">Tc1-like transposase DDE domain-containing protein</fullName>
    </recommendedName>
</protein>
<dbReference type="PANTHER" id="PTHR46564">
    <property type="entry name" value="TRANSPOSASE"/>
    <property type="match status" value="1"/>
</dbReference>
<dbReference type="EMBL" id="CP021422">
    <property type="protein sequence ID" value="ASB40533.1"/>
    <property type="molecule type" value="Genomic_DNA"/>
</dbReference>
<feature type="domain" description="Tc1-like transposase DDE" evidence="1">
    <location>
        <begin position="12"/>
        <end position="144"/>
    </location>
</feature>
<evidence type="ECO:0000313" key="2">
    <source>
        <dbReference type="EMBL" id="ASB40533.1"/>
    </source>
</evidence>
<dbReference type="Gene3D" id="3.30.420.10">
    <property type="entry name" value="Ribonuclease H-like superfamily/Ribonuclease H"/>
    <property type="match status" value="1"/>
</dbReference>
<reference evidence="3" key="1">
    <citation type="submission" date="2017-05" db="EMBL/GenBank/DDBJ databases">
        <title>Improved OligoMM genomes.</title>
        <authorList>
            <person name="Garzetti D."/>
        </authorList>
    </citation>
    <scope>NUCLEOTIDE SEQUENCE [LARGE SCALE GENOMIC DNA]</scope>
    <source>
        <strain evidence="3">KB18</strain>
    </source>
</reference>
<name>A0ABN5A4M5_9FIRM</name>
<proteinExistence type="predicted"/>